<dbReference type="RefSeq" id="WP_111513396.1">
    <property type="nucleotide sequence ID" value="NZ_QFYR01000001.1"/>
</dbReference>
<proteinExistence type="predicted"/>
<dbReference type="OrthoDB" id="8453752at2"/>
<organism evidence="1 2">
    <name type="scientific">Phenylobacterium deserti</name>
    <dbReference type="NCBI Taxonomy" id="1914756"/>
    <lineage>
        <taxon>Bacteria</taxon>
        <taxon>Pseudomonadati</taxon>
        <taxon>Pseudomonadota</taxon>
        <taxon>Alphaproteobacteria</taxon>
        <taxon>Caulobacterales</taxon>
        <taxon>Caulobacteraceae</taxon>
        <taxon>Phenylobacterium</taxon>
    </lineage>
</organism>
<evidence type="ECO:0008006" key="3">
    <source>
        <dbReference type="Google" id="ProtNLM"/>
    </source>
</evidence>
<gene>
    <name evidence="1" type="ORF">DJ018_02960</name>
</gene>
<dbReference type="InterPro" id="IPR036388">
    <property type="entry name" value="WH-like_DNA-bd_sf"/>
</dbReference>
<dbReference type="Proteomes" id="UP000249725">
    <property type="component" value="Unassembled WGS sequence"/>
</dbReference>
<dbReference type="SUPFAM" id="SSF46785">
    <property type="entry name" value="Winged helix' DNA-binding domain"/>
    <property type="match status" value="1"/>
</dbReference>
<dbReference type="InterPro" id="IPR036390">
    <property type="entry name" value="WH_DNA-bd_sf"/>
</dbReference>
<sequence>MREHIRSVWALELLLLLRRDPDRCWAPADLVRELRASQMLVSDNLQRLEAAGVVIPDDDGCFRYAPANPVLDDLCTRLEAAYRERPVAVVNMIAKPTSVQSLADAFKFRGDGK</sequence>
<accession>A0A328ATV7</accession>
<evidence type="ECO:0000313" key="2">
    <source>
        <dbReference type="Proteomes" id="UP000249725"/>
    </source>
</evidence>
<name>A0A328ATV7_9CAUL</name>
<comment type="caution">
    <text evidence="1">The sequence shown here is derived from an EMBL/GenBank/DDBJ whole genome shotgun (WGS) entry which is preliminary data.</text>
</comment>
<reference evidence="2" key="1">
    <citation type="submission" date="2018-05" db="EMBL/GenBank/DDBJ databases">
        <authorList>
            <person name="Li X."/>
        </authorList>
    </citation>
    <scope>NUCLEOTIDE SEQUENCE [LARGE SCALE GENOMIC DNA]</scope>
    <source>
        <strain evidence="2">YIM 73061</strain>
    </source>
</reference>
<keyword evidence="2" id="KW-1185">Reference proteome</keyword>
<evidence type="ECO:0000313" key="1">
    <source>
        <dbReference type="EMBL" id="RAK56944.1"/>
    </source>
</evidence>
<protein>
    <recommendedName>
        <fullName evidence="3">Transcriptional regulator</fullName>
    </recommendedName>
</protein>
<dbReference type="Gene3D" id="1.10.10.10">
    <property type="entry name" value="Winged helix-like DNA-binding domain superfamily/Winged helix DNA-binding domain"/>
    <property type="match status" value="1"/>
</dbReference>
<dbReference type="AlphaFoldDB" id="A0A328ATV7"/>
<dbReference type="EMBL" id="QFYR01000001">
    <property type="protein sequence ID" value="RAK56944.1"/>
    <property type="molecule type" value="Genomic_DNA"/>
</dbReference>